<dbReference type="PANTHER" id="PTHR43358">
    <property type="entry name" value="ALPHA/BETA-HYDROLASE"/>
    <property type="match status" value="1"/>
</dbReference>
<keyword evidence="4" id="KW-1185">Reference proteome</keyword>
<feature type="non-terminal residue" evidence="3">
    <location>
        <position position="157"/>
    </location>
</feature>
<dbReference type="Proteomes" id="UP000789572">
    <property type="component" value="Unassembled WGS sequence"/>
</dbReference>
<dbReference type="Gene3D" id="3.40.50.1820">
    <property type="entry name" value="alpha/beta hydrolase"/>
    <property type="match status" value="1"/>
</dbReference>
<evidence type="ECO:0000313" key="4">
    <source>
        <dbReference type="Proteomes" id="UP000789572"/>
    </source>
</evidence>
<dbReference type="PANTHER" id="PTHR43358:SF4">
    <property type="entry name" value="ALPHA_BETA HYDROLASE FOLD-1 DOMAIN-CONTAINING PROTEIN"/>
    <property type="match status" value="1"/>
</dbReference>
<keyword evidence="1" id="KW-0812">Transmembrane</keyword>
<organism evidence="3 4">
    <name type="scientific">Paraglomus occultum</name>
    <dbReference type="NCBI Taxonomy" id="144539"/>
    <lineage>
        <taxon>Eukaryota</taxon>
        <taxon>Fungi</taxon>
        <taxon>Fungi incertae sedis</taxon>
        <taxon>Mucoromycota</taxon>
        <taxon>Glomeromycotina</taxon>
        <taxon>Glomeromycetes</taxon>
        <taxon>Paraglomerales</taxon>
        <taxon>Paraglomeraceae</taxon>
        <taxon>Paraglomus</taxon>
    </lineage>
</organism>
<comment type="caution">
    <text evidence="3">The sequence shown here is derived from an EMBL/GenBank/DDBJ whole genome shotgun (WGS) entry which is preliminary data.</text>
</comment>
<dbReference type="OrthoDB" id="2498029at2759"/>
<protein>
    <submittedName>
        <fullName evidence="3">1095_t:CDS:1</fullName>
    </submittedName>
</protein>
<accession>A0A9N9CPM1</accession>
<dbReference type="InterPro" id="IPR052920">
    <property type="entry name" value="DNA-binding_regulatory"/>
</dbReference>
<dbReference type="InterPro" id="IPR029058">
    <property type="entry name" value="AB_hydrolase_fold"/>
</dbReference>
<dbReference type="AlphaFoldDB" id="A0A9N9CPM1"/>
<reference evidence="3" key="1">
    <citation type="submission" date="2021-06" db="EMBL/GenBank/DDBJ databases">
        <authorList>
            <person name="Kallberg Y."/>
            <person name="Tangrot J."/>
            <person name="Rosling A."/>
        </authorList>
    </citation>
    <scope>NUCLEOTIDE SEQUENCE</scope>
    <source>
        <strain evidence="3">IA702</strain>
    </source>
</reference>
<dbReference type="SUPFAM" id="SSF53474">
    <property type="entry name" value="alpha/beta-Hydrolases"/>
    <property type="match status" value="1"/>
</dbReference>
<sequence>GKLTLEYGKNNSKTIEDDNLTSEQREIKSFFQQIGKTSLSQNEARAKAEAEEKALQRGYQVVSYDARNHGLSGKSPTTLGQIEACDLQDIIDYVKTKYHPEKIGLYGFSMGAATLIFWLGYFAGPSNSEVSFAICETPFDRFTTQYERALGSGINYY</sequence>
<name>A0A9N9CPM1_9GLOM</name>
<feature type="domain" description="AB hydrolase-1" evidence="2">
    <location>
        <begin position="53"/>
        <end position="125"/>
    </location>
</feature>
<gene>
    <name evidence="3" type="ORF">POCULU_LOCUS7928</name>
</gene>
<keyword evidence="1" id="KW-1133">Transmembrane helix</keyword>
<evidence type="ECO:0000313" key="3">
    <source>
        <dbReference type="EMBL" id="CAG8610582.1"/>
    </source>
</evidence>
<keyword evidence="1" id="KW-0472">Membrane</keyword>
<evidence type="ECO:0000259" key="2">
    <source>
        <dbReference type="Pfam" id="PF00561"/>
    </source>
</evidence>
<evidence type="ECO:0000256" key="1">
    <source>
        <dbReference type="SAM" id="Phobius"/>
    </source>
</evidence>
<proteinExistence type="predicted"/>
<dbReference type="InterPro" id="IPR000073">
    <property type="entry name" value="AB_hydrolase_1"/>
</dbReference>
<dbReference type="EMBL" id="CAJVPJ010002011">
    <property type="protein sequence ID" value="CAG8610582.1"/>
    <property type="molecule type" value="Genomic_DNA"/>
</dbReference>
<dbReference type="Pfam" id="PF00561">
    <property type="entry name" value="Abhydrolase_1"/>
    <property type="match status" value="1"/>
</dbReference>
<feature type="transmembrane region" description="Helical" evidence="1">
    <location>
        <begin position="103"/>
        <end position="123"/>
    </location>
</feature>